<organism evidence="2 3">
    <name type="scientific">Pelobates cultripes</name>
    <name type="common">Western spadefoot toad</name>
    <dbReference type="NCBI Taxonomy" id="61616"/>
    <lineage>
        <taxon>Eukaryota</taxon>
        <taxon>Metazoa</taxon>
        <taxon>Chordata</taxon>
        <taxon>Craniata</taxon>
        <taxon>Vertebrata</taxon>
        <taxon>Euteleostomi</taxon>
        <taxon>Amphibia</taxon>
        <taxon>Batrachia</taxon>
        <taxon>Anura</taxon>
        <taxon>Pelobatoidea</taxon>
        <taxon>Pelobatidae</taxon>
        <taxon>Pelobates</taxon>
    </lineage>
</organism>
<evidence type="ECO:0000313" key="2">
    <source>
        <dbReference type="EMBL" id="CAH2250168.1"/>
    </source>
</evidence>
<name>A0AAD1RDW7_PELCU</name>
<feature type="region of interest" description="Disordered" evidence="1">
    <location>
        <begin position="342"/>
        <end position="372"/>
    </location>
</feature>
<keyword evidence="3" id="KW-1185">Reference proteome</keyword>
<dbReference type="AlphaFoldDB" id="A0AAD1RDW7"/>
<feature type="region of interest" description="Disordered" evidence="1">
    <location>
        <begin position="118"/>
        <end position="211"/>
    </location>
</feature>
<evidence type="ECO:0000313" key="3">
    <source>
        <dbReference type="Proteomes" id="UP001295444"/>
    </source>
</evidence>
<feature type="compositionally biased region" description="Basic and acidic residues" evidence="1">
    <location>
        <begin position="165"/>
        <end position="190"/>
    </location>
</feature>
<protein>
    <submittedName>
        <fullName evidence="2">Uncharacterized protein</fullName>
    </submittedName>
</protein>
<proteinExistence type="predicted"/>
<reference evidence="2" key="1">
    <citation type="submission" date="2022-03" db="EMBL/GenBank/DDBJ databases">
        <authorList>
            <person name="Alioto T."/>
            <person name="Alioto T."/>
            <person name="Gomez Garrido J."/>
        </authorList>
    </citation>
    <scope>NUCLEOTIDE SEQUENCE</scope>
</reference>
<dbReference type="Proteomes" id="UP001295444">
    <property type="component" value="Chromosome 02"/>
</dbReference>
<gene>
    <name evidence="2" type="ORF">PECUL_23A021407</name>
</gene>
<feature type="compositionally biased region" description="Basic and acidic residues" evidence="1">
    <location>
        <begin position="118"/>
        <end position="145"/>
    </location>
</feature>
<evidence type="ECO:0000256" key="1">
    <source>
        <dbReference type="SAM" id="MobiDB-lite"/>
    </source>
</evidence>
<accession>A0AAD1RDW7</accession>
<sequence length="372" mass="44747">MKTKWEIATLKKYVRDQITPRGLRIFKDPSFDKDDPHFMAGWNKLLDGFSFSTMGYIVARREENLPKLDEEINKWKDLLIESTSPEIYNSILREIKEKVDRIETEIIDIKRSKYQRDRNDYETGKVRNPKQKENSNQNKNKDTKRSYRGKFRQNAYNSQMWKQMNQERPEHRVSRSRAREFRRDDREPPHRYSPKRTVTRMEGEKNRKRQNSRFVLGSQNQLTTPIRKEPYYEGSHTIAVGDRTNRDHTNTQEAGRHHYVTKSKTYSDVVKEGSYNYQKKNQMGKILNARQTNSDRLEPILMRNRSISKSLPPDTPPSPSFFRRDLIQNRRKWTNDVQLWDMQGKRQRSMEEEEEREELERSHREKRGKTSI</sequence>
<feature type="compositionally biased region" description="Polar residues" evidence="1">
    <location>
        <begin position="154"/>
        <end position="164"/>
    </location>
</feature>
<dbReference type="EMBL" id="OW240913">
    <property type="protein sequence ID" value="CAH2250168.1"/>
    <property type="molecule type" value="Genomic_DNA"/>
</dbReference>